<proteinExistence type="predicted"/>
<name>A0AAW6NKC6_ENTCL</name>
<accession>A0AAW6NKC6</accession>
<dbReference type="EMBL" id="JARJGR010000639">
    <property type="protein sequence ID" value="MDF3636527.1"/>
    <property type="molecule type" value="Genomic_DNA"/>
</dbReference>
<dbReference type="AlphaFoldDB" id="A0AAW6NKC6"/>
<protein>
    <submittedName>
        <fullName evidence="1">BREX-1 system phosphatase PglZ type A</fullName>
    </submittedName>
</protein>
<organism evidence="1 2">
    <name type="scientific">Enterobacter cloacae</name>
    <dbReference type="NCBI Taxonomy" id="550"/>
    <lineage>
        <taxon>Bacteria</taxon>
        <taxon>Pseudomonadati</taxon>
        <taxon>Pseudomonadota</taxon>
        <taxon>Gammaproteobacteria</taxon>
        <taxon>Enterobacterales</taxon>
        <taxon>Enterobacteriaceae</taxon>
        <taxon>Enterobacter</taxon>
        <taxon>Enterobacter cloacae complex</taxon>
    </lineage>
</organism>
<feature type="non-terminal residue" evidence="1">
    <location>
        <position position="213"/>
    </location>
</feature>
<gene>
    <name evidence="1" type="ORF">P3S46_04765</name>
</gene>
<dbReference type="Proteomes" id="UP001215180">
    <property type="component" value="Unassembled WGS sequence"/>
</dbReference>
<sequence length="213" mass="24159">MDITQLQTGLNNKFTADRIVFWHDPEQSFTAQLTELAILWNGLPVTVLNMAEQSQLQTRKRIEIDEPMQGFLLYWPSSEPSPAKDWLLDIRRYSTTFYADAASILLNDLGLANMAPRDHIASRKSFFANKERTAAFKRRLDGRGGIEDPLSLDMKMISVVLACHAQIAEIMKSIGDRLLENAETALVPLEQHGLLPGFWHLMNLEYGYHIAEG</sequence>
<evidence type="ECO:0000313" key="1">
    <source>
        <dbReference type="EMBL" id="MDF3636527.1"/>
    </source>
</evidence>
<evidence type="ECO:0000313" key="2">
    <source>
        <dbReference type="Proteomes" id="UP001215180"/>
    </source>
</evidence>
<reference evidence="1" key="1">
    <citation type="submission" date="2023-03" db="EMBL/GenBank/DDBJ databases">
        <title>A Study on Prevalence and Characterization of Enterobacter cloacae strains in China.</title>
        <authorList>
            <person name="Zheng Z."/>
        </authorList>
    </citation>
    <scope>NUCLEOTIDE SEQUENCE</scope>
    <source>
        <strain evidence="1">EC77</strain>
    </source>
</reference>
<comment type="caution">
    <text evidence="1">The sequence shown here is derived from an EMBL/GenBank/DDBJ whole genome shotgun (WGS) entry which is preliminary data.</text>
</comment>